<dbReference type="InterPro" id="IPR019734">
    <property type="entry name" value="TPR_rpt"/>
</dbReference>
<dbReference type="Pfam" id="PF13424">
    <property type="entry name" value="TPR_12"/>
    <property type="match status" value="1"/>
</dbReference>
<gene>
    <name evidence="7" type="ORF">EV652_118122</name>
</gene>
<dbReference type="InterPro" id="IPR016032">
    <property type="entry name" value="Sig_transdc_resp-reg_C-effctor"/>
</dbReference>
<dbReference type="OrthoDB" id="5509004at2"/>
<dbReference type="Pfam" id="PF13191">
    <property type="entry name" value="AAA_16"/>
    <property type="match status" value="1"/>
</dbReference>
<dbReference type="EMBL" id="SLWN01000018">
    <property type="protein sequence ID" value="TCO17294.1"/>
    <property type="molecule type" value="Genomic_DNA"/>
</dbReference>
<dbReference type="SUPFAM" id="SSF52540">
    <property type="entry name" value="P-loop containing nucleoside triphosphate hydrolases"/>
    <property type="match status" value="1"/>
</dbReference>
<dbReference type="GO" id="GO:0006355">
    <property type="term" value="P:regulation of DNA-templated transcription"/>
    <property type="evidence" value="ECO:0007669"/>
    <property type="project" value="InterPro"/>
</dbReference>
<dbReference type="InterPro" id="IPR001867">
    <property type="entry name" value="OmpR/PhoB-type_DNA-bd"/>
</dbReference>
<dbReference type="Gene3D" id="1.25.40.10">
    <property type="entry name" value="Tetratricopeptide repeat domain"/>
    <property type="match status" value="3"/>
</dbReference>
<feature type="domain" description="Bacterial transcriptional activator" evidence="6">
    <location>
        <begin position="96"/>
        <end position="233"/>
    </location>
</feature>
<evidence type="ECO:0000313" key="7">
    <source>
        <dbReference type="EMBL" id="TCO17294.1"/>
    </source>
</evidence>
<feature type="domain" description="OmpR/PhoB-type" evidence="5">
    <location>
        <begin position="17"/>
        <end position="88"/>
    </location>
</feature>
<dbReference type="GO" id="GO:0000160">
    <property type="term" value="P:phosphorelay signal transduction system"/>
    <property type="evidence" value="ECO:0007669"/>
    <property type="project" value="InterPro"/>
</dbReference>
<accession>A0A4R2H044</accession>
<evidence type="ECO:0000256" key="2">
    <source>
        <dbReference type="ARBA" id="ARBA00022741"/>
    </source>
</evidence>
<keyword evidence="8" id="KW-1185">Reference proteome</keyword>
<dbReference type="GO" id="GO:0004016">
    <property type="term" value="F:adenylate cyclase activity"/>
    <property type="evidence" value="ECO:0007669"/>
    <property type="project" value="TreeGrafter"/>
</dbReference>
<dbReference type="SMART" id="SM01043">
    <property type="entry name" value="BTAD"/>
    <property type="match status" value="1"/>
</dbReference>
<evidence type="ECO:0000256" key="1">
    <source>
        <dbReference type="ARBA" id="ARBA00005820"/>
    </source>
</evidence>
<organism evidence="7 8">
    <name type="scientific">Kribbella steppae</name>
    <dbReference type="NCBI Taxonomy" id="2512223"/>
    <lineage>
        <taxon>Bacteria</taxon>
        <taxon>Bacillati</taxon>
        <taxon>Actinomycetota</taxon>
        <taxon>Actinomycetes</taxon>
        <taxon>Propionibacteriales</taxon>
        <taxon>Kribbellaceae</taxon>
        <taxon>Kribbella</taxon>
    </lineage>
</organism>
<proteinExistence type="inferred from homology"/>
<dbReference type="Gene3D" id="3.40.50.300">
    <property type="entry name" value="P-loop containing nucleotide triphosphate hydrolases"/>
    <property type="match status" value="1"/>
</dbReference>
<dbReference type="InterPro" id="IPR036388">
    <property type="entry name" value="WH-like_DNA-bd_sf"/>
</dbReference>
<dbReference type="InterPro" id="IPR011990">
    <property type="entry name" value="TPR-like_helical_dom_sf"/>
</dbReference>
<keyword evidence="3" id="KW-0067">ATP-binding</keyword>
<reference evidence="7 8" key="1">
    <citation type="journal article" date="2015" name="Stand. Genomic Sci.">
        <title>Genomic Encyclopedia of Bacterial and Archaeal Type Strains, Phase III: the genomes of soil and plant-associated and newly described type strains.</title>
        <authorList>
            <person name="Whitman W.B."/>
            <person name="Woyke T."/>
            <person name="Klenk H.P."/>
            <person name="Zhou Y."/>
            <person name="Lilburn T.G."/>
            <person name="Beck B.J."/>
            <person name="De Vos P."/>
            <person name="Vandamme P."/>
            <person name="Eisen J.A."/>
            <person name="Garrity G."/>
            <person name="Hugenholtz P."/>
            <person name="Kyrpides N.C."/>
        </authorList>
    </citation>
    <scope>NUCLEOTIDE SEQUENCE [LARGE SCALE GENOMIC DNA]</scope>
    <source>
        <strain evidence="7 8">VKM Ac-2572</strain>
    </source>
</reference>
<dbReference type="SMART" id="SM00028">
    <property type="entry name" value="TPR"/>
    <property type="match status" value="5"/>
</dbReference>
<evidence type="ECO:0000259" key="5">
    <source>
        <dbReference type="SMART" id="SM00862"/>
    </source>
</evidence>
<dbReference type="GO" id="GO:0005524">
    <property type="term" value="F:ATP binding"/>
    <property type="evidence" value="ECO:0007669"/>
    <property type="project" value="UniProtKB-KW"/>
</dbReference>
<dbReference type="SUPFAM" id="SSF81901">
    <property type="entry name" value="HCP-like"/>
    <property type="match status" value="1"/>
</dbReference>
<dbReference type="InterPro" id="IPR005158">
    <property type="entry name" value="BTAD"/>
</dbReference>
<dbReference type="Gene3D" id="1.10.10.10">
    <property type="entry name" value="Winged helix-like DNA-binding domain superfamily/Winged helix DNA-binding domain"/>
    <property type="match status" value="1"/>
</dbReference>
<protein>
    <submittedName>
        <fullName evidence="7">Putative ATPase</fullName>
    </submittedName>
</protein>
<dbReference type="Pfam" id="PF03704">
    <property type="entry name" value="BTAD"/>
    <property type="match status" value="1"/>
</dbReference>
<dbReference type="GO" id="GO:0003677">
    <property type="term" value="F:DNA binding"/>
    <property type="evidence" value="ECO:0007669"/>
    <property type="project" value="UniProtKB-KW"/>
</dbReference>
<dbReference type="InterPro" id="IPR041664">
    <property type="entry name" value="AAA_16"/>
</dbReference>
<dbReference type="InterPro" id="IPR027417">
    <property type="entry name" value="P-loop_NTPase"/>
</dbReference>
<evidence type="ECO:0000313" key="8">
    <source>
        <dbReference type="Proteomes" id="UP000294508"/>
    </source>
</evidence>
<dbReference type="SUPFAM" id="SSF48452">
    <property type="entry name" value="TPR-like"/>
    <property type="match status" value="2"/>
</dbReference>
<dbReference type="SUPFAM" id="SSF46894">
    <property type="entry name" value="C-terminal effector domain of the bipartite response regulators"/>
    <property type="match status" value="1"/>
</dbReference>
<evidence type="ECO:0000259" key="6">
    <source>
        <dbReference type="SMART" id="SM01043"/>
    </source>
</evidence>
<dbReference type="SMART" id="SM00862">
    <property type="entry name" value="Trans_reg_C"/>
    <property type="match status" value="1"/>
</dbReference>
<keyword evidence="4" id="KW-0238">DNA-binding</keyword>
<dbReference type="RefSeq" id="WP_132214821.1">
    <property type="nucleotide sequence ID" value="NZ_SLWN01000018.1"/>
</dbReference>
<dbReference type="AlphaFoldDB" id="A0A4R2H044"/>
<evidence type="ECO:0000256" key="3">
    <source>
        <dbReference type="ARBA" id="ARBA00022840"/>
    </source>
</evidence>
<keyword evidence="2" id="KW-0547">Nucleotide-binding</keyword>
<comment type="similarity">
    <text evidence="1">Belongs to the AfsR/DnrI/RedD regulatory family.</text>
</comment>
<evidence type="ECO:0000256" key="4">
    <source>
        <dbReference type="ARBA" id="ARBA00023125"/>
    </source>
</evidence>
<comment type="caution">
    <text evidence="7">The sequence shown here is derived from an EMBL/GenBank/DDBJ whole genome shotgun (WGS) entry which is preliminary data.</text>
</comment>
<dbReference type="Proteomes" id="UP000294508">
    <property type="component" value="Unassembled WGS sequence"/>
</dbReference>
<dbReference type="GO" id="GO:0005737">
    <property type="term" value="C:cytoplasm"/>
    <property type="evidence" value="ECO:0007669"/>
    <property type="project" value="TreeGrafter"/>
</dbReference>
<dbReference type="PANTHER" id="PTHR16305:SF35">
    <property type="entry name" value="TRANSCRIPTIONAL ACTIVATOR DOMAIN"/>
    <property type="match status" value="1"/>
</dbReference>
<sequence>MVIEVSLLGPPRVERAGTLVGFDTRKAVALLAHLALADRPRPRDALADLLWPDNDIEHARGALRRTLSTLRAAIGPESLETTRDHLRLIKSQDLTVDVDYFRALVTEGDLETAVGLFRGEFLEGFGLRDAPDFEDWARNQGETLRRELTGALARLAAGLEETGDYSAALVHVRRWLSLDPLHEPAHRALIRLYALTGDRAAALVQYRQCVRTLSRELGVSPLPETTELYEAVNTGTLVAAGSLPAAKTAETAETAEQEIEPTQTPFVGRNDDIRAVRAVYDAIDHDGRLVVVEGEAGIGKTRLVEELLLDLCKNGAAVLAGRAYEDEAALAYAPLVDALRARLREDARWVDDVPAQTIAEVSRLLPEIADARPEPQAEGPGAEARFLAAVWDTLAAAVSGPVPGVIHLDNAQWLDEASLVLLRYGLRRLAGRPLLITLTWRTPADHPFGSVVAEVARGGGVVRRLGRLDVDAIGELLAAARPSIDPELSRRLYDETEGVPLLVVEYLNALTTGADDNWPVPTGVNDLLRQRLDRVSDTGRQVLAAAAVLGRSFDVDTVRAVSGRTDEETVASLEELVRRGLIREGALDYDFIHDQLRRLLSDDTSLARRRLLHARAANAVRGPAAVVAHHLQLAGQDQEAAQAYAAAADQARKVYANVEALEHLHAALALGHDSPSTLYASIGDLETLAGDYAAAVRSYELAAADATTANLPGIEHRLGRLRHRRGEWALAEAHFRAALETLPPDEPAEHARVTADLSLTRHDAGDTAGATELARQALAFATESGDRRALGQAHNMLGMLATADGRIDDAFQHLRTGRDLAEQIGDLPGRVAALNNLALAHRAHGELEPALDLANTALALCTEEGDRHREAALHNNLADLHHALGHPDETMRHLKSAVAIFAEVGDPLGTNIDDDEPRPEVWKLVRW</sequence>
<name>A0A4R2H044_9ACTN</name>
<dbReference type="PANTHER" id="PTHR16305">
    <property type="entry name" value="TESTICULAR SOLUBLE ADENYLYL CYCLASE"/>
    <property type="match status" value="1"/>
</dbReference>